<evidence type="ECO:0000256" key="6">
    <source>
        <dbReference type="ARBA" id="ARBA00022989"/>
    </source>
</evidence>
<dbReference type="InterPro" id="IPR003849">
    <property type="entry name" value="Preprotein_translocase_YajC"/>
</dbReference>
<dbReference type="GO" id="GO:0015031">
    <property type="term" value="P:protein transport"/>
    <property type="evidence" value="ECO:0007669"/>
    <property type="project" value="UniProtKB-KW"/>
</dbReference>
<keyword evidence="3" id="KW-1003">Cell membrane</keyword>
<evidence type="ECO:0000256" key="2">
    <source>
        <dbReference type="ARBA" id="ARBA00022448"/>
    </source>
</evidence>
<organism evidence="10">
    <name type="scientific">hydrothermal vent metagenome</name>
    <dbReference type="NCBI Taxonomy" id="652676"/>
    <lineage>
        <taxon>unclassified sequences</taxon>
        <taxon>metagenomes</taxon>
        <taxon>ecological metagenomes</taxon>
    </lineage>
</organism>
<dbReference type="EMBL" id="UOGJ01000030">
    <property type="protein sequence ID" value="VAX35130.1"/>
    <property type="molecule type" value="Genomic_DNA"/>
</dbReference>
<dbReference type="PANTHER" id="PTHR33909:SF1">
    <property type="entry name" value="SEC TRANSLOCON ACCESSORY COMPLEX SUBUNIT YAJC"/>
    <property type="match status" value="1"/>
</dbReference>
<dbReference type="PRINTS" id="PR01853">
    <property type="entry name" value="YAJCTRNLCASE"/>
</dbReference>
<dbReference type="NCBIfam" id="TIGR00739">
    <property type="entry name" value="yajC"/>
    <property type="match status" value="1"/>
</dbReference>
<evidence type="ECO:0000256" key="1">
    <source>
        <dbReference type="ARBA" id="ARBA00004162"/>
    </source>
</evidence>
<comment type="subcellular location">
    <subcellularLocation>
        <location evidence="1">Cell membrane</location>
        <topology evidence="1">Single-pass membrane protein</topology>
    </subcellularLocation>
</comment>
<evidence type="ECO:0000256" key="8">
    <source>
        <dbReference type="ARBA" id="ARBA00023136"/>
    </source>
</evidence>
<evidence type="ECO:0000256" key="5">
    <source>
        <dbReference type="ARBA" id="ARBA00022927"/>
    </source>
</evidence>
<keyword evidence="2" id="KW-0813">Transport</keyword>
<feature type="transmembrane region" description="Helical" evidence="9">
    <location>
        <begin position="6"/>
        <end position="27"/>
    </location>
</feature>
<protein>
    <submittedName>
        <fullName evidence="10">Protein translocase subunit YajC</fullName>
    </submittedName>
</protein>
<dbReference type="GO" id="GO:0005886">
    <property type="term" value="C:plasma membrane"/>
    <property type="evidence" value="ECO:0007669"/>
    <property type="project" value="UniProtKB-SubCell"/>
</dbReference>
<gene>
    <name evidence="10" type="ORF">MNBD_UNCLBAC01-2123</name>
</gene>
<proteinExistence type="predicted"/>
<accession>A0A3B1DJH2</accession>
<dbReference type="Pfam" id="PF02699">
    <property type="entry name" value="YajC"/>
    <property type="match status" value="1"/>
</dbReference>
<dbReference type="PANTHER" id="PTHR33909">
    <property type="entry name" value="SEC TRANSLOCON ACCESSORY COMPLEX SUBUNIT YAJC"/>
    <property type="match status" value="1"/>
</dbReference>
<dbReference type="AlphaFoldDB" id="A0A3B1DJH2"/>
<evidence type="ECO:0000256" key="4">
    <source>
        <dbReference type="ARBA" id="ARBA00022692"/>
    </source>
</evidence>
<evidence type="ECO:0000256" key="3">
    <source>
        <dbReference type="ARBA" id="ARBA00022475"/>
    </source>
</evidence>
<keyword evidence="7" id="KW-0811">Translocation</keyword>
<sequence length="93" mass="10666">MPTEQIANPLSQMFPLVIIFLIFYFLVIKPQKKQQKEQKNMRTTLKKNDQVVTSGGIHGTVVTVKDKTVMVRIDDNVKIEFDKESISTVVKKT</sequence>
<keyword evidence="6 9" id="KW-1133">Transmembrane helix</keyword>
<evidence type="ECO:0000256" key="9">
    <source>
        <dbReference type="SAM" id="Phobius"/>
    </source>
</evidence>
<evidence type="ECO:0000313" key="10">
    <source>
        <dbReference type="EMBL" id="VAX35130.1"/>
    </source>
</evidence>
<dbReference type="SMART" id="SM01323">
    <property type="entry name" value="YajC"/>
    <property type="match status" value="1"/>
</dbReference>
<reference evidence="10" key="1">
    <citation type="submission" date="2018-06" db="EMBL/GenBank/DDBJ databases">
        <authorList>
            <person name="Zhirakovskaya E."/>
        </authorList>
    </citation>
    <scope>NUCLEOTIDE SEQUENCE</scope>
</reference>
<name>A0A3B1DJH2_9ZZZZ</name>
<keyword evidence="5" id="KW-0653">Protein transport</keyword>
<keyword evidence="8 9" id="KW-0472">Membrane</keyword>
<evidence type="ECO:0000256" key="7">
    <source>
        <dbReference type="ARBA" id="ARBA00023010"/>
    </source>
</evidence>
<keyword evidence="4 9" id="KW-0812">Transmembrane</keyword>